<organism evidence="1">
    <name type="scientific">bioreactor metagenome</name>
    <dbReference type="NCBI Taxonomy" id="1076179"/>
    <lineage>
        <taxon>unclassified sequences</taxon>
        <taxon>metagenomes</taxon>
        <taxon>ecological metagenomes</taxon>
    </lineage>
</organism>
<sequence>MNPQEGGDMSRFEPSPDGIIVHTNKTLICCRCRYCRPEVGRCKQYERKPQQVLDHAGDCPRFKKRLLFSFLPGRRL</sequence>
<accession>A0A645AHL7</accession>
<protein>
    <submittedName>
        <fullName evidence="1">Uncharacterized protein</fullName>
    </submittedName>
</protein>
<dbReference type="EMBL" id="VSSQ01013987">
    <property type="protein sequence ID" value="MPM52702.1"/>
    <property type="molecule type" value="Genomic_DNA"/>
</dbReference>
<reference evidence="1" key="1">
    <citation type="submission" date="2019-08" db="EMBL/GenBank/DDBJ databases">
        <authorList>
            <person name="Kucharzyk K."/>
            <person name="Murdoch R.W."/>
            <person name="Higgins S."/>
            <person name="Loffler F."/>
        </authorList>
    </citation>
    <scope>NUCLEOTIDE SEQUENCE</scope>
</reference>
<gene>
    <name evidence="1" type="ORF">SDC9_99463</name>
</gene>
<proteinExistence type="predicted"/>
<name>A0A645AHL7_9ZZZZ</name>
<dbReference type="AlphaFoldDB" id="A0A645AHL7"/>
<evidence type="ECO:0000313" key="1">
    <source>
        <dbReference type="EMBL" id="MPM52702.1"/>
    </source>
</evidence>
<comment type="caution">
    <text evidence="1">The sequence shown here is derived from an EMBL/GenBank/DDBJ whole genome shotgun (WGS) entry which is preliminary data.</text>
</comment>